<dbReference type="PROSITE" id="PS50888">
    <property type="entry name" value="BHLH"/>
    <property type="match status" value="1"/>
</dbReference>
<dbReference type="STRING" id="195883.A0A482X4Q1"/>
<dbReference type="SMR" id="A0A482X4Q1"/>
<accession>A0A482X4Q1</accession>
<dbReference type="AlphaFoldDB" id="A0A482X4Q1"/>
<dbReference type="GO" id="GO:0005634">
    <property type="term" value="C:nucleus"/>
    <property type="evidence" value="ECO:0007669"/>
    <property type="project" value="UniProtKB-SubCell"/>
</dbReference>
<dbReference type="PANTHER" id="PTHR46117:SF3">
    <property type="entry name" value="FI24210P1"/>
    <property type="match status" value="1"/>
</dbReference>
<gene>
    <name evidence="8" type="ORF">LSTR_LSTR012763</name>
</gene>
<dbReference type="EMBL" id="QKKF02018020">
    <property type="protein sequence ID" value="RZF40662.1"/>
    <property type="molecule type" value="Genomic_DNA"/>
</dbReference>
<dbReference type="Gene3D" id="4.10.280.10">
    <property type="entry name" value="Helix-loop-helix DNA-binding domain"/>
    <property type="match status" value="1"/>
</dbReference>
<name>A0A482X4Q1_LAOST</name>
<evidence type="ECO:0000256" key="6">
    <source>
        <dbReference type="SAM" id="MobiDB-lite"/>
    </source>
</evidence>
<evidence type="ECO:0000256" key="5">
    <source>
        <dbReference type="SAM" id="Coils"/>
    </source>
</evidence>
<evidence type="ECO:0000313" key="8">
    <source>
        <dbReference type="EMBL" id="RZF40662.1"/>
    </source>
</evidence>
<keyword evidence="4" id="KW-0539">Nucleus</keyword>
<dbReference type="GO" id="GO:0046983">
    <property type="term" value="F:protein dimerization activity"/>
    <property type="evidence" value="ECO:0007669"/>
    <property type="project" value="InterPro"/>
</dbReference>
<evidence type="ECO:0000313" key="9">
    <source>
        <dbReference type="Proteomes" id="UP000291343"/>
    </source>
</evidence>
<evidence type="ECO:0000256" key="3">
    <source>
        <dbReference type="ARBA" id="ARBA00023163"/>
    </source>
</evidence>
<dbReference type="InterPro" id="IPR051732">
    <property type="entry name" value="USF"/>
</dbReference>
<dbReference type="SMART" id="SM00353">
    <property type="entry name" value="HLH"/>
    <property type="match status" value="1"/>
</dbReference>
<dbReference type="Proteomes" id="UP000291343">
    <property type="component" value="Unassembled WGS sequence"/>
</dbReference>
<dbReference type="InParanoid" id="A0A482X4Q1"/>
<keyword evidence="2" id="KW-0805">Transcription regulation</keyword>
<dbReference type="InterPro" id="IPR011598">
    <property type="entry name" value="bHLH_dom"/>
</dbReference>
<evidence type="ECO:0000259" key="7">
    <source>
        <dbReference type="PROSITE" id="PS50888"/>
    </source>
</evidence>
<dbReference type="CDD" id="cd18924">
    <property type="entry name" value="bHLHzip_USF1"/>
    <property type="match status" value="1"/>
</dbReference>
<feature type="domain" description="BHLH" evidence="7">
    <location>
        <begin position="153"/>
        <end position="210"/>
    </location>
</feature>
<feature type="region of interest" description="Disordered" evidence="6">
    <location>
        <begin position="1"/>
        <end position="23"/>
    </location>
</feature>
<dbReference type="GO" id="GO:0000978">
    <property type="term" value="F:RNA polymerase II cis-regulatory region sequence-specific DNA binding"/>
    <property type="evidence" value="ECO:0007669"/>
    <property type="project" value="TreeGrafter"/>
</dbReference>
<feature type="coiled-coil region" evidence="5">
    <location>
        <begin position="210"/>
        <end position="251"/>
    </location>
</feature>
<dbReference type="SUPFAM" id="SSF47459">
    <property type="entry name" value="HLH, helix-loop-helix DNA-binding domain"/>
    <property type="match status" value="1"/>
</dbReference>
<dbReference type="Pfam" id="PF00010">
    <property type="entry name" value="HLH"/>
    <property type="match status" value="1"/>
</dbReference>
<sequence>MDMIENTLDTSEENDEMDSKEMASTQSLTIVEEEGSLDSPEDKGNLVNGANILEEEVHYQFRPGEGVTYRVVHVQGNDSMESVPQIVSTSSPTYSNASQQTNVQALLSSQLNGQFYVIGSPQEVFSPTNQRSLSPRASRIENGITRTTTRDDKRRATHNEVERRRRDKINNWIMNLSKIIPDCTQDTSKGFETQSKGGVLAKACDYITELKQSNSRLNEYMKENEQLIAELEMVTRQMDALKLENHQLREQLVQHGIIPTSDSLS</sequence>
<protein>
    <recommendedName>
        <fullName evidence="7">BHLH domain-containing protein</fullName>
    </recommendedName>
</protein>
<comment type="caution">
    <text evidence="8">The sequence shown here is derived from an EMBL/GenBank/DDBJ whole genome shotgun (WGS) entry which is preliminary data.</text>
</comment>
<dbReference type="PANTHER" id="PTHR46117">
    <property type="entry name" value="FI24210P1"/>
    <property type="match status" value="1"/>
</dbReference>
<dbReference type="OrthoDB" id="690068at2759"/>
<dbReference type="InterPro" id="IPR036638">
    <property type="entry name" value="HLH_DNA-bd_sf"/>
</dbReference>
<comment type="subcellular location">
    <subcellularLocation>
        <location evidence="1">Nucleus</location>
    </subcellularLocation>
</comment>
<keyword evidence="3" id="KW-0804">Transcription</keyword>
<organism evidence="8 9">
    <name type="scientific">Laodelphax striatellus</name>
    <name type="common">Small brown planthopper</name>
    <name type="synonym">Delphax striatella</name>
    <dbReference type="NCBI Taxonomy" id="195883"/>
    <lineage>
        <taxon>Eukaryota</taxon>
        <taxon>Metazoa</taxon>
        <taxon>Ecdysozoa</taxon>
        <taxon>Arthropoda</taxon>
        <taxon>Hexapoda</taxon>
        <taxon>Insecta</taxon>
        <taxon>Pterygota</taxon>
        <taxon>Neoptera</taxon>
        <taxon>Paraneoptera</taxon>
        <taxon>Hemiptera</taxon>
        <taxon>Auchenorrhyncha</taxon>
        <taxon>Fulgoroidea</taxon>
        <taxon>Delphacidae</taxon>
        <taxon>Criomorphinae</taxon>
        <taxon>Laodelphax</taxon>
    </lineage>
</organism>
<evidence type="ECO:0000256" key="4">
    <source>
        <dbReference type="ARBA" id="ARBA00023242"/>
    </source>
</evidence>
<evidence type="ECO:0000256" key="1">
    <source>
        <dbReference type="ARBA" id="ARBA00004123"/>
    </source>
</evidence>
<dbReference type="GO" id="GO:0000981">
    <property type="term" value="F:DNA-binding transcription factor activity, RNA polymerase II-specific"/>
    <property type="evidence" value="ECO:0007669"/>
    <property type="project" value="TreeGrafter"/>
</dbReference>
<keyword evidence="9" id="KW-1185">Reference proteome</keyword>
<keyword evidence="5" id="KW-0175">Coiled coil</keyword>
<reference evidence="8 9" key="1">
    <citation type="journal article" date="2017" name="Gigascience">
        <title>Genome sequence of the small brown planthopper, Laodelphax striatellus.</title>
        <authorList>
            <person name="Zhu J."/>
            <person name="Jiang F."/>
            <person name="Wang X."/>
            <person name="Yang P."/>
            <person name="Bao Y."/>
            <person name="Zhao W."/>
            <person name="Wang W."/>
            <person name="Lu H."/>
            <person name="Wang Q."/>
            <person name="Cui N."/>
            <person name="Li J."/>
            <person name="Chen X."/>
            <person name="Luo L."/>
            <person name="Yu J."/>
            <person name="Kang L."/>
            <person name="Cui F."/>
        </authorList>
    </citation>
    <scope>NUCLEOTIDE SEQUENCE [LARGE SCALE GENOMIC DNA]</scope>
    <source>
        <strain evidence="8">Lst14</strain>
    </source>
</reference>
<proteinExistence type="predicted"/>
<evidence type="ECO:0000256" key="2">
    <source>
        <dbReference type="ARBA" id="ARBA00023015"/>
    </source>
</evidence>